<dbReference type="GeneID" id="55997433"/>
<dbReference type="SUPFAM" id="SSF52266">
    <property type="entry name" value="SGNH hydrolase"/>
    <property type="match status" value="1"/>
</dbReference>
<dbReference type="AlphaFoldDB" id="A0A7H8R9I4"/>
<evidence type="ECO:0000313" key="2">
    <source>
        <dbReference type="EMBL" id="QKX62787.1"/>
    </source>
</evidence>
<dbReference type="InterPro" id="IPR013830">
    <property type="entry name" value="SGNH_hydro"/>
</dbReference>
<gene>
    <name evidence="2" type="ORF">TRUGW13939_09952</name>
</gene>
<name>A0A7H8R9I4_TALRU</name>
<dbReference type="CDD" id="cd01838">
    <property type="entry name" value="Isoamyl_acetate_hydrolase_like"/>
    <property type="match status" value="1"/>
</dbReference>
<dbReference type="InterPro" id="IPR036514">
    <property type="entry name" value="SGNH_hydro_sf"/>
</dbReference>
<evidence type="ECO:0000259" key="1">
    <source>
        <dbReference type="Pfam" id="PF13472"/>
    </source>
</evidence>
<protein>
    <recommendedName>
        <fullName evidence="1">SGNH hydrolase-type esterase domain-containing protein</fullName>
    </recommendedName>
</protein>
<dbReference type="PANTHER" id="PTHR14209:SF19">
    <property type="entry name" value="ISOAMYL ACETATE-HYDROLYZING ESTERASE 1 HOMOLOG"/>
    <property type="match status" value="1"/>
</dbReference>
<dbReference type="Pfam" id="PF13472">
    <property type="entry name" value="Lipase_GDSL_2"/>
    <property type="match status" value="1"/>
</dbReference>
<dbReference type="InterPro" id="IPR045136">
    <property type="entry name" value="Iah1-like"/>
</dbReference>
<sequence length="264" mass="30156">MSHSSPADALAGDLVTFDQFILLGDSITQGASNQDSGFGFVPALAHDYARRLDVINRGFSGYNTANIRLIYPQFFPPPHLAHVRFLLLFFGANDSIIDQTSRQHVSIDEFKANIEHIVNHPVTRLQNPNIIIVTPPPICEHQQSQLDIEKGFPFLRRRAENTRKYAEVCLDVARRMNLVGVDIWSTFMREAGWKEGQVLEGSLETQKNEVFQRLLYDGLHLSADGYRLLYREVTDAIRQNFPDQTPEKLPIIFSEWNNAPRYDD</sequence>
<reference evidence="3" key="1">
    <citation type="submission" date="2020-06" db="EMBL/GenBank/DDBJ databases">
        <title>A chromosome-scale genome assembly of Talaromyces rugulosus W13939.</title>
        <authorList>
            <person name="Wang B."/>
            <person name="Guo L."/>
            <person name="Ye K."/>
            <person name="Wang L."/>
        </authorList>
    </citation>
    <scope>NUCLEOTIDE SEQUENCE [LARGE SCALE GENOMIC DNA]</scope>
    <source>
        <strain evidence="3">W13939</strain>
    </source>
</reference>
<dbReference type="Proteomes" id="UP000509510">
    <property type="component" value="Chromosome V"/>
</dbReference>
<dbReference type="Gene3D" id="3.40.50.1110">
    <property type="entry name" value="SGNH hydrolase"/>
    <property type="match status" value="1"/>
</dbReference>
<organism evidence="2 3">
    <name type="scientific">Talaromyces rugulosus</name>
    <name type="common">Penicillium rugulosum</name>
    <dbReference type="NCBI Taxonomy" id="121627"/>
    <lineage>
        <taxon>Eukaryota</taxon>
        <taxon>Fungi</taxon>
        <taxon>Dikarya</taxon>
        <taxon>Ascomycota</taxon>
        <taxon>Pezizomycotina</taxon>
        <taxon>Eurotiomycetes</taxon>
        <taxon>Eurotiomycetidae</taxon>
        <taxon>Eurotiales</taxon>
        <taxon>Trichocomaceae</taxon>
        <taxon>Talaromyces</taxon>
        <taxon>Talaromyces sect. Islandici</taxon>
    </lineage>
</organism>
<feature type="domain" description="SGNH hydrolase-type esterase" evidence="1">
    <location>
        <begin position="22"/>
        <end position="228"/>
    </location>
</feature>
<evidence type="ECO:0000313" key="3">
    <source>
        <dbReference type="Proteomes" id="UP000509510"/>
    </source>
</evidence>
<dbReference type="EMBL" id="CP055902">
    <property type="protein sequence ID" value="QKX62787.1"/>
    <property type="molecule type" value="Genomic_DNA"/>
</dbReference>
<dbReference type="PANTHER" id="PTHR14209">
    <property type="entry name" value="ISOAMYL ACETATE-HYDROLYZING ESTERASE 1"/>
    <property type="match status" value="1"/>
</dbReference>
<proteinExistence type="predicted"/>
<dbReference type="KEGG" id="trg:TRUGW13939_09952"/>
<dbReference type="RefSeq" id="XP_035348961.1">
    <property type="nucleotide sequence ID" value="XM_035493068.1"/>
</dbReference>
<accession>A0A7H8R9I4</accession>
<dbReference type="OrthoDB" id="671439at2759"/>
<keyword evidence="3" id="KW-1185">Reference proteome</keyword>